<protein>
    <submittedName>
        <fullName evidence="1">Uncharacterized protein</fullName>
    </submittedName>
</protein>
<dbReference type="AlphaFoldDB" id="A0A939HBL9"/>
<reference evidence="1" key="1">
    <citation type="submission" date="2021-03" db="EMBL/GenBank/DDBJ databases">
        <title>Proteiniclasticum marinus sp. nov., isolated from tidal flat sediment.</title>
        <authorList>
            <person name="Namirimu T."/>
            <person name="Yang J.-A."/>
            <person name="Yang S.-H."/>
            <person name="Kim Y.-J."/>
            <person name="Kwon K.K."/>
        </authorList>
    </citation>
    <scope>NUCLEOTIDE SEQUENCE</scope>
    <source>
        <strain evidence="1">SCR006</strain>
    </source>
</reference>
<accession>A0A939HBL9</accession>
<evidence type="ECO:0000313" key="2">
    <source>
        <dbReference type="Proteomes" id="UP000664218"/>
    </source>
</evidence>
<keyword evidence="2" id="KW-1185">Reference proteome</keyword>
<dbReference type="EMBL" id="JAFNJU010000003">
    <property type="protein sequence ID" value="MBO1264338.1"/>
    <property type="molecule type" value="Genomic_DNA"/>
</dbReference>
<organism evidence="1 2">
    <name type="scientific">Proteiniclasticum aestuarii</name>
    <dbReference type="NCBI Taxonomy" id="2817862"/>
    <lineage>
        <taxon>Bacteria</taxon>
        <taxon>Bacillati</taxon>
        <taxon>Bacillota</taxon>
        <taxon>Clostridia</taxon>
        <taxon>Eubacteriales</taxon>
        <taxon>Clostridiaceae</taxon>
        <taxon>Proteiniclasticum</taxon>
    </lineage>
</organism>
<evidence type="ECO:0000313" key="1">
    <source>
        <dbReference type="EMBL" id="MBO1264338.1"/>
    </source>
</evidence>
<dbReference type="Proteomes" id="UP000664218">
    <property type="component" value="Unassembled WGS sequence"/>
</dbReference>
<gene>
    <name evidence="1" type="ORF">J3A84_04695</name>
</gene>
<proteinExistence type="predicted"/>
<comment type="caution">
    <text evidence="1">The sequence shown here is derived from an EMBL/GenBank/DDBJ whole genome shotgun (WGS) entry which is preliminary data.</text>
</comment>
<sequence length="95" mass="11661">MKEVIVFKCDYCRKKYVSKYRAKDHEKECWRNPEVKACNTCFWNNYEGGGRKCEWLPEYHQFPDTYPQHPVMHCESWSPSYAYQEEKEYEPITDF</sequence>
<name>A0A939HBL9_9CLOT</name>
<dbReference type="RefSeq" id="WP_207598856.1">
    <property type="nucleotide sequence ID" value="NZ_JAFNJU010000003.1"/>
</dbReference>